<evidence type="ECO:0000256" key="4">
    <source>
        <dbReference type="ARBA" id="ARBA00022723"/>
    </source>
</evidence>
<keyword evidence="8 9" id="KW-0472">Membrane</keyword>
<keyword evidence="4" id="KW-0479">Metal-binding</keyword>
<dbReference type="SUPFAM" id="SSF48264">
    <property type="entry name" value="Cytochrome P450"/>
    <property type="match status" value="1"/>
</dbReference>
<dbReference type="Proteomes" id="UP000490939">
    <property type="component" value="Unassembled WGS sequence"/>
</dbReference>
<gene>
    <name evidence="10" type="ORF">EG327_007618</name>
</gene>
<proteinExistence type="predicted"/>
<keyword evidence="2" id="KW-0349">Heme</keyword>
<evidence type="ECO:0000256" key="8">
    <source>
        <dbReference type="ARBA" id="ARBA00023136"/>
    </source>
</evidence>
<dbReference type="PANTHER" id="PTHR24282">
    <property type="entry name" value="CYTOCHROME P450 FAMILY MEMBER"/>
    <property type="match status" value="1"/>
</dbReference>
<comment type="caution">
    <text evidence="10">The sequence shown here is derived from an EMBL/GenBank/DDBJ whole genome shotgun (WGS) entry which is preliminary data.</text>
</comment>
<dbReference type="InterPro" id="IPR050665">
    <property type="entry name" value="Cytochrome_P450_Monooxygen"/>
</dbReference>
<dbReference type="Gene3D" id="1.10.630.10">
    <property type="entry name" value="Cytochrome P450"/>
    <property type="match status" value="2"/>
</dbReference>
<name>A0A8H3UW84_VENIN</name>
<evidence type="ECO:0000256" key="1">
    <source>
        <dbReference type="ARBA" id="ARBA00004370"/>
    </source>
</evidence>
<dbReference type="InterPro" id="IPR036396">
    <property type="entry name" value="Cyt_P450_sf"/>
</dbReference>
<evidence type="ECO:0008006" key="12">
    <source>
        <dbReference type="Google" id="ProtNLM"/>
    </source>
</evidence>
<dbReference type="EMBL" id="WNWR01000460">
    <property type="protein sequence ID" value="KAE9977804.1"/>
    <property type="molecule type" value="Genomic_DNA"/>
</dbReference>
<comment type="subcellular location">
    <subcellularLocation>
        <location evidence="1">Membrane</location>
    </subcellularLocation>
</comment>
<keyword evidence="7" id="KW-0408">Iron</keyword>
<keyword evidence="5 9" id="KW-1133">Transmembrane helix</keyword>
<evidence type="ECO:0000313" key="11">
    <source>
        <dbReference type="Proteomes" id="UP000490939"/>
    </source>
</evidence>
<dbReference type="PANTHER" id="PTHR24282:SF211">
    <property type="entry name" value="CYTOCHROME P450-RELATED"/>
    <property type="match status" value="1"/>
</dbReference>
<evidence type="ECO:0000256" key="7">
    <source>
        <dbReference type="ARBA" id="ARBA00023004"/>
    </source>
</evidence>
<reference evidence="10 11" key="1">
    <citation type="submission" date="2019-07" db="EMBL/GenBank/DDBJ databases">
        <title>Venturia inaequalis Genome Resource.</title>
        <authorList>
            <person name="Lichtner F.J."/>
        </authorList>
    </citation>
    <scope>NUCLEOTIDE SEQUENCE [LARGE SCALE GENOMIC DNA]</scope>
    <source>
        <strain evidence="10 11">DMI_063113</strain>
    </source>
</reference>
<protein>
    <recommendedName>
        <fullName evidence="12">Cytochrome P450</fullName>
    </recommendedName>
</protein>
<keyword evidence="6" id="KW-0560">Oxidoreductase</keyword>
<dbReference type="GO" id="GO:0005506">
    <property type="term" value="F:iron ion binding"/>
    <property type="evidence" value="ECO:0007669"/>
    <property type="project" value="InterPro"/>
</dbReference>
<dbReference type="GO" id="GO:0016020">
    <property type="term" value="C:membrane"/>
    <property type="evidence" value="ECO:0007669"/>
    <property type="project" value="UniProtKB-SubCell"/>
</dbReference>
<dbReference type="GO" id="GO:0016705">
    <property type="term" value="F:oxidoreductase activity, acting on paired donors, with incorporation or reduction of molecular oxygen"/>
    <property type="evidence" value="ECO:0007669"/>
    <property type="project" value="InterPro"/>
</dbReference>
<evidence type="ECO:0000256" key="3">
    <source>
        <dbReference type="ARBA" id="ARBA00022692"/>
    </source>
</evidence>
<feature type="transmembrane region" description="Helical" evidence="9">
    <location>
        <begin position="35"/>
        <end position="56"/>
    </location>
</feature>
<keyword evidence="11" id="KW-1185">Reference proteome</keyword>
<evidence type="ECO:0000256" key="5">
    <source>
        <dbReference type="ARBA" id="ARBA00022989"/>
    </source>
</evidence>
<evidence type="ECO:0000256" key="2">
    <source>
        <dbReference type="ARBA" id="ARBA00022617"/>
    </source>
</evidence>
<evidence type="ECO:0000256" key="6">
    <source>
        <dbReference type="ARBA" id="ARBA00023002"/>
    </source>
</evidence>
<accession>A0A8H3UW84</accession>
<dbReference type="GO" id="GO:0004497">
    <property type="term" value="F:monooxygenase activity"/>
    <property type="evidence" value="ECO:0007669"/>
    <property type="project" value="InterPro"/>
</dbReference>
<keyword evidence="3 9" id="KW-0812">Transmembrane</keyword>
<dbReference type="Pfam" id="PF00067">
    <property type="entry name" value="p450"/>
    <property type="match status" value="2"/>
</dbReference>
<evidence type="ECO:0000313" key="10">
    <source>
        <dbReference type="EMBL" id="KAE9977804.1"/>
    </source>
</evidence>
<feature type="transmembrane region" description="Helical" evidence="9">
    <location>
        <begin position="6"/>
        <end position="23"/>
    </location>
</feature>
<dbReference type="GO" id="GO:0020037">
    <property type="term" value="F:heme binding"/>
    <property type="evidence" value="ECO:0007669"/>
    <property type="project" value="InterPro"/>
</dbReference>
<evidence type="ECO:0000256" key="9">
    <source>
        <dbReference type="SAM" id="Phobius"/>
    </source>
</evidence>
<sequence>MAFGNIVIAGLVLFIGHAAYGLVTNYQKARKIHLPILISPVAAFNPLWWLIGPILFPIMKQMPHPFSSWAQFGNTFWQFDDKHKTADRFGPAWILVTPSDITVNLNDAKAADEYLSRTKHFLKPPIIYESINFYGPNVDTVNGETWQRHRRLTTPPFNEKNSAIVWRESLGQAKDMLAEWESEGEHDGAKMSADTTKLALHVLSGAGFGQSYKFAGGMTSIAEGHSMSYADSLASILRNMLIPMVASKVNAPSFLLPKFIKDMKIAMAEFKQYMVEMVEEERALIKAGRPDQKENLMSVLVRANESSASEGKERCSLTDEEIYGNCSYGTWLVMTPLPRCSPENWNYKEDFPKLKRCLALMYETLRVYSPVSGMIKYTENTPQSLAIQGREYDFPPQCNVSLNIVSLHTDPKTWGPDVLTWKPSRFIDSIRGEETLLSPSDGSFIPWASGPRVCPGRKFAQVEFVAVMATAFKNNRVRVEMLAGESMEQAKQRVIAAAEDSEIGASPVLKMRHPEKIRLLWEKKS</sequence>
<organism evidence="10 11">
    <name type="scientific">Venturia inaequalis</name>
    <name type="common">Apple scab fungus</name>
    <dbReference type="NCBI Taxonomy" id="5025"/>
    <lineage>
        <taxon>Eukaryota</taxon>
        <taxon>Fungi</taxon>
        <taxon>Dikarya</taxon>
        <taxon>Ascomycota</taxon>
        <taxon>Pezizomycotina</taxon>
        <taxon>Dothideomycetes</taxon>
        <taxon>Pleosporomycetidae</taxon>
        <taxon>Venturiales</taxon>
        <taxon>Venturiaceae</taxon>
        <taxon>Venturia</taxon>
    </lineage>
</organism>
<dbReference type="InterPro" id="IPR001128">
    <property type="entry name" value="Cyt_P450"/>
</dbReference>
<dbReference type="AlphaFoldDB" id="A0A8H3UW84"/>